<keyword evidence="1" id="KW-0175">Coiled coil</keyword>
<sequence>MNTREKELDFDGFDRYCKNVAIPTTSISHYKSYLRDGLNVLLQTERYSNRNVEEVLDDFLKHKQNDANFLKEEFEKIRNQNDKYKNKTDLYSGFTAALKKYRDFLEKKYPMSKEELEKKYDTIIQSLISGPIILKTVTGAKFKLKANSNKSFYVSALNGETDMSVSKEKLMRVLYENEAYTYTSYEPVIIQYLFGLIEPEKEGIKNMIEEPSNKSYPLKNIIFYGPPGTGKTYHTINKALEIIYNCDCDKEGLDKYIDEDQNIDSEIKRLKNKREKYKKVFEYYKAQGQIKFVTFHQSYGYEEFIEGLKAKTVNKQIEYKVEDGIFKKLCKKASLKAEIEQNIELDDPNQTVWKMSLGEAGTEKAKQIREYCFENNIIALGFCVSNIKFEGKNSSEILEEMKKINKNCKEEDANKTSRFINELKENDIVLIAGDDLKTITGIAKVKHTYNVLSNNCPDFMKGYEQFREVEWLAKNIDLKVDDLLYEGKQRLGRGTLIKNNTIDIKKLFNAEKNYVLIIDEINRGNISKIFGELITLIEEDKRLGADEAMKVALPYSGDHSEPFGVPSNLYIIGTMNTADRSIALMDTALRRRFVFEEMMPYPELLGKIEVAKDKDREMIDLKEMLKTINDRIEYLYDRDHTIGHAYFMGLEKVRDEKRFDELGQVFKNRIIPLLQEYFYDDWEKIRLMLGDNQKDEDFRFIQVSKEKNAKDLFGNIESEGFDGMINEEKKIYTLNEKAFKKSESYIGIYDPERARKTGQTSDNETKQP</sequence>
<accession>A0ABM8FND4</accession>
<dbReference type="InterPro" id="IPR011704">
    <property type="entry name" value="ATPase_dyneun-rel_AAA"/>
</dbReference>
<dbReference type="RefSeq" id="WP_286336826.1">
    <property type="nucleotide sequence ID" value="NZ_AP027370.1"/>
</dbReference>
<gene>
    <name evidence="3" type="ORF">HCR_21960</name>
</gene>
<reference evidence="3 4" key="1">
    <citation type="submission" date="2023-03" db="EMBL/GenBank/DDBJ databases">
        <title>Description of Hydrogenimonas sp. ISO32.</title>
        <authorList>
            <person name="Mino S."/>
            <person name="Fukazawa S."/>
            <person name="Sawabe T."/>
        </authorList>
    </citation>
    <scope>NUCLEOTIDE SEQUENCE [LARGE SCALE GENOMIC DNA]</scope>
    <source>
        <strain evidence="3 4">ISO32</strain>
    </source>
</reference>
<dbReference type="PANTHER" id="PTHR37291">
    <property type="entry name" value="5-METHYLCYTOSINE-SPECIFIC RESTRICTION ENZYME B"/>
    <property type="match status" value="1"/>
</dbReference>
<feature type="domain" description="ATPase dynein-related AAA" evidence="2">
    <location>
        <begin position="509"/>
        <end position="593"/>
    </location>
</feature>
<dbReference type="Gene3D" id="3.40.50.300">
    <property type="entry name" value="P-loop containing nucleotide triphosphate hydrolases"/>
    <property type="match status" value="2"/>
</dbReference>
<evidence type="ECO:0000259" key="2">
    <source>
        <dbReference type="Pfam" id="PF07728"/>
    </source>
</evidence>
<organism evidence="3 4">
    <name type="scientific">Hydrogenimonas cancrithermarum</name>
    <dbReference type="NCBI Taxonomy" id="2993563"/>
    <lineage>
        <taxon>Bacteria</taxon>
        <taxon>Pseudomonadati</taxon>
        <taxon>Campylobacterota</taxon>
        <taxon>Epsilonproteobacteria</taxon>
        <taxon>Campylobacterales</taxon>
        <taxon>Hydrogenimonadaceae</taxon>
        <taxon>Hydrogenimonas</taxon>
    </lineage>
</organism>
<evidence type="ECO:0000313" key="3">
    <source>
        <dbReference type="EMBL" id="BDY13884.1"/>
    </source>
</evidence>
<dbReference type="InterPro" id="IPR052934">
    <property type="entry name" value="Methyl-DNA_Rec/Restrict_Enz"/>
</dbReference>
<dbReference type="Pfam" id="PF07728">
    <property type="entry name" value="AAA_5"/>
    <property type="match status" value="1"/>
</dbReference>
<proteinExistence type="predicted"/>
<dbReference type="EMBL" id="AP027370">
    <property type="protein sequence ID" value="BDY13884.1"/>
    <property type="molecule type" value="Genomic_DNA"/>
</dbReference>
<feature type="coiled-coil region" evidence="1">
    <location>
        <begin position="60"/>
        <end position="87"/>
    </location>
</feature>
<protein>
    <recommendedName>
        <fullName evidence="2">ATPase dynein-related AAA domain-containing protein</fullName>
    </recommendedName>
</protein>
<dbReference type="PANTHER" id="PTHR37291:SF1">
    <property type="entry name" value="TYPE IV METHYL-DIRECTED RESTRICTION ENZYME ECOKMCRB SUBUNIT"/>
    <property type="match status" value="1"/>
</dbReference>
<keyword evidence="4" id="KW-1185">Reference proteome</keyword>
<evidence type="ECO:0000256" key="1">
    <source>
        <dbReference type="SAM" id="Coils"/>
    </source>
</evidence>
<dbReference type="InterPro" id="IPR027417">
    <property type="entry name" value="P-loop_NTPase"/>
</dbReference>
<feature type="coiled-coil region" evidence="1">
    <location>
        <begin position="253"/>
        <end position="287"/>
    </location>
</feature>
<dbReference type="Proteomes" id="UP001321445">
    <property type="component" value="Chromosome"/>
</dbReference>
<evidence type="ECO:0000313" key="4">
    <source>
        <dbReference type="Proteomes" id="UP001321445"/>
    </source>
</evidence>
<name>A0ABM8FND4_9BACT</name>
<dbReference type="SUPFAM" id="SSF52540">
    <property type="entry name" value="P-loop containing nucleoside triphosphate hydrolases"/>
    <property type="match status" value="1"/>
</dbReference>